<sequence>MLCENWKSETQQKLEIRERRENAMEEGRRSTEDEKTQKEEYSRVRLLHNAEEESEPDYLKGEEESESEKKEDAWTEEWWMLSMGVEKPATNQESCRYPGE</sequence>
<protein>
    <submittedName>
        <fullName evidence="2">Uncharacterized protein</fullName>
    </submittedName>
</protein>
<dbReference type="AlphaFoldDB" id="A0AAV7T858"/>
<reference evidence="2" key="1">
    <citation type="journal article" date="2022" name="bioRxiv">
        <title>Sequencing and chromosome-scale assembly of the giantPleurodeles waltlgenome.</title>
        <authorList>
            <person name="Brown T."/>
            <person name="Elewa A."/>
            <person name="Iarovenko S."/>
            <person name="Subramanian E."/>
            <person name="Araus A.J."/>
            <person name="Petzold A."/>
            <person name="Susuki M."/>
            <person name="Suzuki K.-i.T."/>
            <person name="Hayashi T."/>
            <person name="Toyoda A."/>
            <person name="Oliveira C."/>
            <person name="Osipova E."/>
            <person name="Leigh N.D."/>
            <person name="Simon A."/>
            <person name="Yun M.H."/>
        </authorList>
    </citation>
    <scope>NUCLEOTIDE SEQUENCE</scope>
    <source>
        <strain evidence="2">20211129_DDA</strain>
        <tissue evidence="2">Liver</tissue>
    </source>
</reference>
<evidence type="ECO:0000313" key="2">
    <source>
        <dbReference type="EMBL" id="KAJ1172103.1"/>
    </source>
</evidence>
<name>A0AAV7T858_PLEWA</name>
<dbReference type="Proteomes" id="UP001066276">
    <property type="component" value="Chromosome 4_1"/>
</dbReference>
<evidence type="ECO:0000256" key="1">
    <source>
        <dbReference type="SAM" id="MobiDB-lite"/>
    </source>
</evidence>
<proteinExistence type="predicted"/>
<gene>
    <name evidence="2" type="ORF">NDU88_003955</name>
</gene>
<dbReference type="EMBL" id="JANPWB010000007">
    <property type="protein sequence ID" value="KAJ1172103.1"/>
    <property type="molecule type" value="Genomic_DNA"/>
</dbReference>
<comment type="caution">
    <text evidence="2">The sequence shown here is derived from an EMBL/GenBank/DDBJ whole genome shotgun (WGS) entry which is preliminary data.</text>
</comment>
<evidence type="ECO:0000313" key="3">
    <source>
        <dbReference type="Proteomes" id="UP001066276"/>
    </source>
</evidence>
<accession>A0AAV7T858</accession>
<organism evidence="2 3">
    <name type="scientific">Pleurodeles waltl</name>
    <name type="common">Iberian ribbed newt</name>
    <dbReference type="NCBI Taxonomy" id="8319"/>
    <lineage>
        <taxon>Eukaryota</taxon>
        <taxon>Metazoa</taxon>
        <taxon>Chordata</taxon>
        <taxon>Craniata</taxon>
        <taxon>Vertebrata</taxon>
        <taxon>Euteleostomi</taxon>
        <taxon>Amphibia</taxon>
        <taxon>Batrachia</taxon>
        <taxon>Caudata</taxon>
        <taxon>Salamandroidea</taxon>
        <taxon>Salamandridae</taxon>
        <taxon>Pleurodelinae</taxon>
        <taxon>Pleurodeles</taxon>
    </lineage>
</organism>
<keyword evidence="3" id="KW-1185">Reference proteome</keyword>
<feature type="region of interest" description="Disordered" evidence="1">
    <location>
        <begin position="17"/>
        <end position="73"/>
    </location>
</feature>